<organism evidence="1 2">
    <name type="scientific">Fodinibius sediminis</name>
    <dbReference type="NCBI Taxonomy" id="1214077"/>
    <lineage>
        <taxon>Bacteria</taxon>
        <taxon>Pseudomonadati</taxon>
        <taxon>Balneolota</taxon>
        <taxon>Balneolia</taxon>
        <taxon>Balneolales</taxon>
        <taxon>Balneolaceae</taxon>
        <taxon>Fodinibius</taxon>
    </lineage>
</organism>
<keyword evidence="2" id="KW-1185">Reference proteome</keyword>
<evidence type="ECO:0000313" key="2">
    <source>
        <dbReference type="Proteomes" id="UP000317593"/>
    </source>
</evidence>
<dbReference type="Proteomes" id="UP000317593">
    <property type="component" value="Unassembled WGS sequence"/>
</dbReference>
<sequence length="42" mass="4409">MGGRPGRAPESLLVNNIPEGGDCNGDINHLHGEIIEGALKKE</sequence>
<accession>A0A521F6N4</accession>
<proteinExistence type="predicted"/>
<dbReference type="AlphaFoldDB" id="A0A521F6N4"/>
<reference evidence="1 2" key="1">
    <citation type="submission" date="2017-05" db="EMBL/GenBank/DDBJ databases">
        <authorList>
            <person name="Varghese N."/>
            <person name="Submissions S."/>
        </authorList>
    </citation>
    <scope>NUCLEOTIDE SEQUENCE [LARGE SCALE GENOMIC DNA]</scope>
    <source>
        <strain evidence="1 2">DSM 21194</strain>
    </source>
</reference>
<protein>
    <submittedName>
        <fullName evidence="1">Uncharacterized protein</fullName>
    </submittedName>
</protein>
<name>A0A521F6N4_9BACT</name>
<dbReference type="EMBL" id="FXTH01000025">
    <property type="protein sequence ID" value="SMO91878.1"/>
    <property type="molecule type" value="Genomic_DNA"/>
</dbReference>
<evidence type="ECO:0000313" key="1">
    <source>
        <dbReference type="EMBL" id="SMO91878.1"/>
    </source>
</evidence>
<gene>
    <name evidence="1" type="ORF">SAMN06265218_1255</name>
</gene>